<proteinExistence type="predicted"/>
<comment type="caution">
    <text evidence="1">The sequence shown here is derived from an EMBL/GenBank/DDBJ whole genome shotgun (WGS) entry which is preliminary data.</text>
</comment>
<dbReference type="SUPFAM" id="SSF53850">
    <property type="entry name" value="Periplasmic binding protein-like II"/>
    <property type="match status" value="1"/>
</dbReference>
<evidence type="ECO:0000313" key="1">
    <source>
        <dbReference type="EMBL" id="MBC3861555.1"/>
    </source>
</evidence>
<keyword evidence="2" id="KW-1185">Reference proteome</keyword>
<name>A0A923KK77_9BURK</name>
<sequence>MKAIARLTHLLLLIVILVTPVYSRAKMTRVIYPANDVHTDKRFDDVIEILHTALEKTKAKYGKYECIPSSTIVPKKRSIQELEQNAGEINVIWNPTSEEMEKKFLVIRIPLRKGLLGYRIPLIRKEDQSKFDQIKTEDDLKKFTVGQGIDWVDIPAYTSRGITVIQAPYVQLSAMLANNRFDMFPRGVGEILPEYEQYHELYPDIVIEKNLLIYYPFPYYFFFNPADRQLKERIEAGLNIMRKDGSFDAIFNKYYQVAIKQLNVKKRRLIKLSNPALPKDTPLDESDLWYAPHVR</sequence>
<dbReference type="AlphaFoldDB" id="A0A923KK77"/>
<protein>
    <submittedName>
        <fullName evidence="1">Transporter substrate-binding domain-containing protein</fullName>
    </submittedName>
</protein>
<accession>A0A923KK77</accession>
<reference evidence="1" key="1">
    <citation type="submission" date="2020-08" db="EMBL/GenBank/DDBJ databases">
        <title>Novel species isolated from subtropical streams in China.</title>
        <authorList>
            <person name="Lu H."/>
        </authorList>
    </citation>
    <scope>NUCLEOTIDE SEQUENCE</scope>
    <source>
        <strain evidence="1">KACC 12607</strain>
    </source>
</reference>
<organism evidence="1 2">
    <name type="scientific">Undibacterium jejuense</name>
    <dbReference type="NCBI Taxonomy" id="1344949"/>
    <lineage>
        <taxon>Bacteria</taxon>
        <taxon>Pseudomonadati</taxon>
        <taxon>Pseudomonadota</taxon>
        <taxon>Betaproteobacteria</taxon>
        <taxon>Burkholderiales</taxon>
        <taxon>Oxalobacteraceae</taxon>
        <taxon>Undibacterium</taxon>
    </lineage>
</organism>
<dbReference type="Proteomes" id="UP000634011">
    <property type="component" value="Unassembled WGS sequence"/>
</dbReference>
<gene>
    <name evidence="1" type="ORF">H8K32_05530</name>
</gene>
<dbReference type="RefSeq" id="WP_186911492.1">
    <property type="nucleotide sequence ID" value="NZ_JACOFV010000004.1"/>
</dbReference>
<dbReference type="EMBL" id="JACOFV010000004">
    <property type="protein sequence ID" value="MBC3861555.1"/>
    <property type="molecule type" value="Genomic_DNA"/>
</dbReference>
<evidence type="ECO:0000313" key="2">
    <source>
        <dbReference type="Proteomes" id="UP000634011"/>
    </source>
</evidence>
<dbReference type="Gene3D" id="3.40.190.10">
    <property type="entry name" value="Periplasmic binding protein-like II"/>
    <property type="match status" value="2"/>
</dbReference>